<evidence type="ECO:0000313" key="3">
    <source>
        <dbReference type="EMBL" id="KKL18149.1"/>
    </source>
</evidence>
<dbReference type="EMBL" id="LAZR01038981">
    <property type="protein sequence ID" value="KKL18149.1"/>
    <property type="molecule type" value="Genomic_DNA"/>
</dbReference>
<keyword evidence="1" id="KW-0472">Membrane</keyword>
<feature type="non-terminal residue" evidence="3">
    <location>
        <position position="237"/>
    </location>
</feature>
<feature type="transmembrane region" description="Helical" evidence="1">
    <location>
        <begin position="201"/>
        <end position="221"/>
    </location>
</feature>
<evidence type="ECO:0000256" key="1">
    <source>
        <dbReference type="SAM" id="Phobius"/>
    </source>
</evidence>
<feature type="transmembrane region" description="Helical" evidence="1">
    <location>
        <begin position="124"/>
        <end position="141"/>
    </location>
</feature>
<dbReference type="AlphaFoldDB" id="A0A0F9B877"/>
<feature type="domain" description="Phosphatidic acid phosphatase type 2/haloperoxidase" evidence="2">
    <location>
        <begin position="51"/>
        <end position="162"/>
    </location>
</feature>
<dbReference type="PANTHER" id="PTHR14969:SF13">
    <property type="entry name" value="AT30094P"/>
    <property type="match status" value="1"/>
</dbReference>
<reference evidence="3" key="1">
    <citation type="journal article" date="2015" name="Nature">
        <title>Complex archaea that bridge the gap between prokaryotes and eukaryotes.</title>
        <authorList>
            <person name="Spang A."/>
            <person name="Saw J.H."/>
            <person name="Jorgensen S.L."/>
            <person name="Zaremba-Niedzwiedzka K."/>
            <person name="Martijn J."/>
            <person name="Lind A.E."/>
            <person name="van Eijk R."/>
            <person name="Schleper C."/>
            <person name="Guy L."/>
            <person name="Ettema T.J."/>
        </authorList>
    </citation>
    <scope>NUCLEOTIDE SEQUENCE</scope>
</reference>
<dbReference type="InterPro" id="IPR000326">
    <property type="entry name" value="PAP2/HPO"/>
</dbReference>
<organism evidence="3">
    <name type="scientific">marine sediment metagenome</name>
    <dbReference type="NCBI Taxonomy" id="412755"/>
    <lineage>
        <taxon>unclassified sequences</taxon>
        <taxon>metagenomes</taxon>
        <taxon>ecological metagenomes</taxon>
    </lineage>
</organism>
<name>A0A0F9B877_9ZZZZ</name>
<sequence length="237" mass="27958">MYTFQLRIIEFVQQIRSPILDEFFKFLNLFDTPIFYLILFPLLWIGYSYRFGAKTFFILMISMIINDLLKNIFMQPRPYILDPSVGIIHVLSNYGLPSGASQVAVLLPLLLIEHFKKRKWPIILGINYFFWISLSRLYLGVHFLTDIIVGWFVGLGLFLVYLYVFPHIEKMLKKYKPTNIFWIALLCLFMLSLIPKLNMHFIGFLAAFLGLFLSNKFGMFLKDSKTIKEFFKRAIFA</sequence>
<dbReference type="SMART" id="SM00014">
    <property type="entry name" value="acidPPc"/>
    <property type="match status" value="1"/>
</dbReference>
<comment type="caution">
    <text evidence="3">The sequence shown here is derived from an EMBL/GenBank/DDBJ whole genome shotgun (WGS) entry which is preliminary data.</text>
</comment>
<dbReference type="Gene3D" id="1.20.144.10">
    <property type="entry name" value="Phosphatidic acid phosphatase type 2/haloperoxidase"/>
    <property type="match status" value="2"/>
</dbReference>
<keyword evidence="1" id="KW-0812">Transmembrane</keyword>
<feature type="transmembrane region" description="Helical" evidence="1">
    <location>
        <begin position="94"/>
        <end position="112"/>
    </location>
</feature>
<feature type="transmembrane region" description="Helical" evidence="1">
    <location>
        <begin position="147"/>
        <end position="165"/>
    </location>
</feature>
<feature type="transmembrane region" description="Helical" evidence="1">
    <location>
        <begin position="177"/>
        <end position="195"/>
    </location>
</feature>
<proteinExistence type="predicted"/>
<feature type="transmembrane region" description="Helical" evidence="1">
    <location>
        <begin position="56"/>
        <end position="74"/>
    </location>
</feature>
<keyword evidence="1" id="KW-1133">Transmembrane helix</keyword>
<dbReference type="InterPro" id="IPR036938">
    <property type="entry name" value="PAP2/HPO_sf"/>
</dbReference>
<protein>
    <recommendedName>
        <fullName evidence="2">Phosphatidic acid phosphatase type 2/haloperoxidase domain-containing protein</fullName>
    </recommendedName>
</protein>
<evidence type="ECO:0000259" key="2">
    <source>
        <dbReference type="SMART" id="SM00014"/>
    </source>
</evidence>
<dbReference type="Pfam" id="PF01569">
    <property type="entry name" value="PAP2"/>
    <property type="match status" value="1"/>
</dbReference>
<feature type="transmembrane region" description="Helical" evidence="1">
    <location>
        <begin position="33"/>
        <end position="49"/>
    </location>
</feature>
<dbReference type="SUPFAM" id="SSF48317">
    <property type="entry name" value="Acid phosphatase/Vanadium-dependent haloperoxidase"/>
    <property type="match status" value="1"/>
</dbReference>
<accession>A0A0F9B877</accession>
<dbReference type="PANTHER" id="PTHR14969">
    <property type="entry name" value="SPHINGOSINE-1-PHOSPHATE PHOSPHOHYDROLASE"/>
    <property type="match status" value="1"/>
</dbReference>
<gene>
    <name evidence="3" type="ORF">LCGC14_2478390</name>
</gene>